<feature type="region of interest" description="Disordered" evidence="1">
    <location>
        <begin position="1"/>
        <end position="151"/>
    </location>
</feature>
<accession>A0ABP0SBN3</accession>
<reference evidence="2 3" key="1">
    <citation type="submission" date="2024-02" db="EMBL/GenBank/DDBJ databases">
        <authorList>
            <person name="Chen Y."/>
            <person name="Shah S."/>
            <person name="Dougan E. K."/>
            <person name="Thang M."/>
            <person name="Chan C."/>
        </authorList>
    </citation>
    <scope>NUCLEOTIDE SEQUENCE [LARGE SCALE GENOMIC DNA]</scope>
</reference>
<sequence length="200" mass="22036">SPFPLFRPNRSPRGVHPRPSRSVMGRGARVSAHSGAVKEKPKAKPRTRPKRKEKTKGQERTASVSTAGRPAVVGGSPERRRRRGRRKPDMEELLRQTGGGIRRYLVCRPSEQDSESRTQHAQGEVRLPSTPEQKEDPSDDFPSPTQIWGGDSPGLSSFAQWWCRARGPSLLGDETISCFDRGDVSHVDYDASVGGKVAEG</sequence>
<proteinExistence type="predicted"/>
<keyword evidence="3" id="KW-1185">Reference proteome</keyword>
<evidence type="ECO:0000313" key="3">
    <source>
        <dbReference type="Proteomes" id="UP001642484"/>
    </source>
</evidence>
<feature type="non-terminal residue" evidence="2">
    <location>
        <position position="1"/>
    </location>
</feature>
<dbReference type="Proteomes" id="UP001642484">
    <property type="component" value="Unassembled WGS sequence"/>
</dbReference>
<organism evidence="2 3">
    <name type="scientific">Durusdinium trenchii</name>
    <dbReference type="NCBI Taxonomy" id="1381693"/>
    <lineage>
        <taxon>Eukaryota</taxon>
        <taxon>Sar</taxon>
        <taxon>Alveolata</taxon>
        <taxon>Dinophyceae</taxon>
        <taxon>Suessiales</taxon>
        <taxon>Symbiodiniaceae</taxon>
        <taxon>Durusdinium</taxon>
    </lineage>
</organism>
<evidence type="ECO:0000256" key="1">
    <source>
        <dbReference type="SAM" id="MobiDB-lite"/>
    </source>
</evidence>
<feature type="compositionally biased region" description="Basic residues" evidence="1">
    <location>
        <begin position="43"/>
        <end position="54"/>
    </location>
</feature>
<comment type="caution">
    <text evidence="2">The sequence shown here is derived from an EMBL/GenBank/DDBJ whole genome shotgun (WGS) entry which is preliminary data.</text>
</comment>
<protein>
    <submittedName>
        <fullName evidence="2">Uncharacterized protein</fullName>
    </submittedName>
</protein>
<evidence type="ECO:0000313" key="2">
    <source>
        <dbReference type="EMBL" id="CAK9109812.1"/>
    </source>
</evidence>
<gene>
    <name evidence="2" type="ORF">CCMP2556_LOCUS51087</name>
</gene>
<name>A0ABP0SBN3_9DINO</name>
<dbReference type="EMBL" id="CAXAMN010027273">
    <property type="protein sequence ID" value="CAK9109812.1"/>
    <property type="molecule type" value="Genomic_DNA"/>
</dbReference>